<sequence>MSITANNWQANNHAYLTASLGKIREALVQHIDPSLLGEEFLIDENSKSENSTLDAIYDSESSALEELCGIFDLSDFEHDLLLLCAGVELDASFAVLCGAACGDAEKSYPTFGLAITVLENLHWSAFSPSGMLRKWRLIEVSSGSGLMNSPLRIDERILHYLMGVQHLDARLLGMVEPVEVVEELVPSHQQLVEKIVAAWTVEITDLLKLPVLQLCGTEVASKRPIAALACEYLGQNLYTIAAHSIPTTPIELNQFKLLWEREVALSNSVLLIDCDDLETADTAREAAIAHLCEWLHSPVMITTSDRKRARLRAMLAFDIERPTSNEQYQVWQAALGTNTPSLNDQVDTLVSQFNLSAPIIQAACSQVRSEWQQAQESQHNVDFNLLLWDTCRAQARPKLDDLAERIESNANWDDLVLPEPQMKVLKEIASHVQQRTKVYQRWGFGGKSGRGLGISSLLAGVSGTGKTTAAEVLARELRLDIYRIDLSAVVSKYIGETEKNLRRVFDAAELGGVVLLFDEADALFGKRTEVKDSHDRHANVEVSYLLQRMETYRGLSVLTTNLKDSLDQAFLRRIRFVVQFPFPDAATRTEIWRRVFPKDTPTEGLDFQRLAQLNVAGGNIRNIALNTAFLAADAGEVVTMKHILQATMSEYIKLERALTDAEIKGWV</sequence>
<comment type="similarity">
    <text evidence="1">Belongs to the AAA ATPase family.</text>
</comment>
<evidence type="ECO:0000313" key="5">
    <source>
        <dbReference type="EMBL" id="MBD2296375.1"/>
    </source>
</evidence>
<feature type="domain" description="AAA+ ATPase" evidence="4">
    <location>
        <begin position="452"/>
        <end position="584"/>
    </location>
</feature>
<dbReference type="AlphaFoldDB" id="A0A927A4C6"/>
<gene>
    <name evidence="5" type="ORF">H6G06_23540</name>
</gene>
<dbReference type="RefSeq" id="WP_190564496.1">
    <property type="nucleotide sequence ID" value="NZ_JACJQU010000022.1"/>
</dbReference>
<dbReference type="SUPFAM" id="SSF52540">
    <property type="entry name" value="P-loop containing nucleoside triphosphate hydrolases"/>
    <property type="match status" value="1"/>
</dbReference>
<evidence type="ECO:0000259" key="4">
    <source>
        <dbReference type="SMART" id="SM00382"/>
    </source>
</evidence>
<keyword evidence="2" id="KW-0547">Nucleotide-binding</keyword>
<dbReference type="Pfam" id="PF22977">
    <property type="entry name" value="WHD"/>
    <property type="match status" value="1"/>
</dbReference>
<dbReference type="InterPro" id="IPR003959">
    <property type="entry name" value="ATPase_AAA_core"/>
</dbReference>
<dbReference type="GO" id="GO:0005524">
    <property type="term" value="F:ATP binding"/>
    <property type="evidence" value="ECO:0007669"/>
    <property type="project" value="UniProtKB-KW"/>
</dbReference>
<dbReference type="GO" id="GO:0016887">
    <property type="term" value="F:ATP hydrolysis activity"/>
    <property type="evidence" value="ECO:0007669"/>
    <property type="project" value="InterPro"/>
</dbReference>
<evidence type="ECO:0000256" key="2">
    <source>
        <dbReference type="ARBA" id="ARBA00022741"/>
    </source>
</evidence>
<protein>
    <submittedName>
        <fullName evidence="5">ATP-binding protein</fullName>
    </submittedName>
</protein>
<evidence type="ECO:0000256" key="3">
    <source>
        <dbReference type="ARBA" id="ARBA00022840"/>
    </source>
</evidence>
<comment type="caution">
    <text evidence="5">The sequence shown here is derived from an EMBL/GenBank/DDBJ whole genome shotgun (WGS) entry which is preliminary data.</text>
</comment>
<organism evidence="5 6">
    <name type="scientific">Anabaena sphaerica FACHB-251</name>
    <dbReference type="NCBI Taxonomy" id="2692883"/>
    <lineage>
        <taxon>Bacteria</taxon>
        <taxon>Bacillati</taxon>
        <taxon>Cyanobacteriota</taxon>
        <taxon>Cyanophyceae</taxon>
        <taxon>Nostocales</taxon>
        <taxon>Nostocaceae</taxon>
        <taxon>Anabaena</taxon>
    </lineage>
</organism>
<dbReference type="InterPro" id="IPR003593">
    <property type="entry name" value="AAA+_ATPase"/>
</dbReference>
<name>A0A927A4C6_9NOST</name>
<keyword evidence="6" id="KW-1185">Reference proteome</keyword>
<keyword evidence="3 5" id="KW-0067">ATP-binding</keyword>
<evidence type="ECO:0000256" key="1">
    <source>
        <dbReference type="ARBA" id="ARBA00006914"/>
    </source>
</evidence>
<dbReference type="CDD" id="cd19481">
    <property type="entry name" value="RecA-like_protease"/>
    <property type="match status" value="1"/>
</dbReference>
<dbReference type="InterPro" id="IPR050221">
    <property type="entry name" value="26S_Proteasome_ATPase"/>
</dbReference>
<reference evidence="6" key="1">
    <citation type="journal article" date="2020" name="ISME J.">
        <title>Comparative genomics reveals insights into cyanobacterial evolution and habitat adaptation.</title>
        <authorList>
            <person name="Chen M.Y."/>
            <person name="Teng W.K."/>
            <person name="Zhao L."/>
            <person name="Hu C.X."/>
            <person name="Zhou Y.K."/>
            <person name="Han B.P."/>
            <person name="Song L.R."/>
            <person name="Shu W.S."/>
        </authorList>
    </citation>
    <scope>NUCLEOTIDE SEQUENCE [LARGE SCALE GENOMIC DNA]</scope>
    <source>
        <strain evidence="6">FACHB-251</strain>
    </source>
</reference>
<accession>A0A927A4C6</accession>
<dbReference type="InterPro" id="IPR027417">
    <property type="entry name" value="P-loop_NTPase"/>
</dbReference>
<dbReference type="SMART" id="SM00382">
    <property type="entry name" value="AAA"/>
    <property type="match status" value="1"/>
</dbReference>
<dbReference type="PANTHER" id="PTHR23073">
    <property type="entry name" value="26S PROTEASOME REGULATORY SUBUNIT"/>
    <property type="match status" value="1"/>
</dbReference>
<dbReference type="EMBL" id="JACJQU010000022">
    <property type="protein sequence ID" value="MBD2296375.1"/>
    <property type="molecule type" value="Genomic_DNA"/>
</dbReference>
<dbReference type="Pfam" id="PF00004">
    <property type="entry name" value="AAA"/>
    <property type="match status" value="1"/>
</dbReference>
<dbReference type="InterPro" id="IPR054472">
    <property type="entry name" value="WHD"/>
</dbReference>
<dbReference type="Proteomes" id="UP000662185">
    <property type="component" value="Unassembled WGS sequence"/>
</dbReference>
<dbReference type="Gene3D" id="3.40.50.300">
    <property type="entry name" value="P-loop containing nucleotide triphosphate hydrolases"/>
    <property type="match status" value="1"/>
</dbReference>
<evidence type="ECO:0000313" key="6">
    <source>
        <dbReference type="Proteomes" id="UP000662185"/>
    </source>
</evidence>
<proteinExistence type="inferred from homology"/>